<evidence type="ECO:0000313" key="5">
    <source>
        <dbReference type="Proteomes" id="UP001276659"/>
    </source>
</evidence>
<dbReference type="SUPFAM" id="SSF54373">
    <property type="entry name" value="FAD-linked reductases, C-terminal domain"/>
    <property type="match status" value="1"/>
</dbReference>
<reference evidence="4" key="1">
    <citation type="submission" date="2022-11" db="EMBL/GenBank/DDBJ databases">
        <title>Chromosomal genome sequence assembly and mating type (MAT) locus characterization of the leprose asexual lichenized fungus Lepraria neglecta (Nyl.) Erichsen.</title>
        <authorList>
            <person name="Allen J.L."/>
            <person name="Pfeffer B."/>
        </authorList>
    </citation>
    <scope>NUCLEOTIDE SEQUENCE</scope>
    <source>
        <strain evidence="4">Allen 5258</strain>
    </source>
</reference>
<evidence type="ECO:0000256" key="2">
    <source>
        <dbReference type="ARBA" id="ARBA00023002"/>
    </source>
</evidence>
<dbReference type="Proteomes" id="UP001276659">
    <property type="component" value="Unassembled WGS sequence"/>
</dbReference>
<dbReference type="GO" id="GO:0003682">
    <property type="term" value="F:chromatin binding"/>
    <property type="evidence" value="ECO:0007669"/>
    <property type="project" value="TreeGrafter"/>
</dbReference>
<dbReference type="AlphaFoldDB" id="A0AAE0DHW6"/>
<protein>
    <recommendedName>
        <fullName evidence="3">Amine oxidase domain-containing protein</fullName>
    </recommendedName>
</protein>
<comment type="similarity">
    <text evidence="1">Belongs to the flavin monoamine oxidase family.</text>
</comment>
<dbReference type="PANTHER" id="PTHR10742:SF386">
    <property type="entry name" value="LYSINE-SPECIFIC HISTONE DEMETHYLASE 1A"/>
    <property type="match status" value="1"/>
</dbReference>
<dbReference type="Gene3D" id="3.90.660.10">
    <property type="match status" value="1"/>
</dbReference>
<dbReference type="GO" id="GO:0016491">
    <property type="term" value="F:oxidoreductase activity"/>
    <property type="evidence" value="ECO:0007669"/>
    <property type="project" value="UniProtKB-KW"/>
</dbReference>
<gene>
    <name evidence="4" type="ORF">OEA41_009663</name>
</gene>
<organism evidence="4 5">
    <name type="scientific">Lepraria neglecta</name>
    <dbReference type="NCBI Taxonomy" id="209136"/>
    <lineage>
        <taxon>Eukaryota</taxon>
        <taxon>Fungi</taxon>
        <taxon>Dikarya</taxon>
        <taxon>Ascomycota</taxon>
        <taxon>Pezizomycotina</taxon>
        <taxon>Lecanoromycetes</taxon>
        <taxon>OSLEUM clade</taxon>
        <taxon>Lecanoromycetidae</taxon>
        <taxon>Lecanorales</taxon>
        <taxon>Lecanorineae</taxon>
        <taxon>Stereocaulaceae</taxon>
        <taxon>Lepraria</taxon>
    </lineage>
</organism>
<dbReference type="InterPro" id="IPR002937">
    <property type="entry name" value="Amino_oxidase"/>
</dbReference>
<evidence type="ECO:0000256" key="1">
    <source>
        <dbReference type="ARBA" id="ARBA00005995"/>
    </source>
</evidence>
<feature type="domain" description="Amine oxidase" evidence="3">
    <location>
        <begin position="48"/>
        <end position="291"/>
    </location>
</feature>
<keyword evidence="5" id="KW-1185">Reference proteome</keyword>
<sequence>MPRLQADAINPFLYETSIIPGLINNFKAGFENLVAVADQYSTREYLRTQASMSFNQIQNLETYDTIEGGMYNFVKAMCSEIDVQPQFNTPVTGMAMDPNDPSGQSVNVTYVSNGSPQVSTYSAVFNSITLGCFGQMDFGGLLIELDPFSQWTAIRSLSYDSAAKVAIKFKTAWWISEGNMNKLGGVSTTDSPIRVTVYPSWMNTDDPTEPAVLIVAYTWHQDATRLGSLISHASPNGEDQLMQLVLKNLMEMFYNPAMTYNFLASQVDDHHAFEWANDPYTAGAFALFGPRHAATSLHTFLENNGMTARAAILKASWFGGSIDEVLDEMEEDVMHAIVQLGKWKPADPAFERKN</sequence>
<proteinExistence type="inferred from homology"/>
<evidence type="ECO:0000313" key="4">
    <source>
        <dbReference type="EMBL" id="KAK3170276.1"/>
    </source>
</evidence>
<accession>A0AAE0DHW6</accession>
<dbReference type="Pfam" id="PF01593">
    <property type="entry name" value="Amino_oxidase"/>
    <property type="match status" value="1"/>
</dbReference>
<comment type="caution">
    <text evidence="4">The sequence shown here is derived from an EMBL/GenBank/DDBJ whole genome shotgun (WGS) entry which is preliminary data.</text>
</comment>
<dbReference type="GO" id="GO:0006338">
    <property type="term" value="P:chromatin remodeling"/>
    <property type="evidence" value="ECO:0007669"/>
    <property type="project" value="TreeGrafter"/>
</dbReference>
<dbReference type="GO" id="GO:0050660">
    <property type="term" value="F:flavin adenine dinucleotide binding"/>
    <property type="evidence" value="ECO:0007669"/>
    <property type="project" value="TreeGrafter"/>
</dbReference>
<dbReference type="InterPro" id="IPR050281">
    <property type="entry name" value="Flavin_monoamine_oxidase"/>
</dbReference>
<evidence type="ECO:0000259" key="3">
    <source>
        <dbReference type="Pfam" id="PF01593"/>
    </source>
</evidence>
<keyword evidence="2" id="KW-0560">Oxidoreductase</keyword>
<name>A0AAE0DHW6_9LECA</name>
<dbReference type="PANTHER" id="PTHR10742">
    <property type="entry name" value="FLAVIN MONOAMINE OXIDASE"/>
    <property type="match status" value="1"/>
</dbReference>
<dbReference type="EMBL" id="JASNWA010000009">
    <property type="protein sequence ID" value="KAK3170276.1"/>
    <property type="molecule type" value="Genomic_DNA"/>
</dbReference>